<evidence type="ECO:0000313" key="1">
    <source>
        <dbReference type="EMBL" id="CEK54320.1"/>
    </source>
</evidence>
<proteinExistence type="predicted"/>
<name>A0A0B6YFJ6_9EUPU</name>
<dbReference type="EMBL" id="HACG01007455">
    <property type="protein sequence ID" value="CEK54320.1"/>
    <property type="molecule type" value="Transcribed_RNA"/>
</dbReference>
<sequence>FEENKDSDILIFPIGKQISKVSKNAYINNETNSSICCVNKPISSTKADLVEVSTYSDCIKNVENLQDNLNDYPLPPSQQQQLEVQGSIMSSKCKVQDVQTLQKGE</sequence>
<feature type="non-terminal residue" evidence="1">
    <location>
        <position position="105"/>
    </location>
</feature>
<reference evidence="1" key="1">
    <citation type="submission" date="2014-12" db="EMBL/GenBank/DDBJ databases">
        <title>Insight into the proteome of Arion vulgaris.</title>
        <authorList>
            <person name="Aradska J."/>
            <person name="Bulat T."/>
            <person name="Smidak R."/>
            <person name="Sarate P."/>
            <person name="Gangsoo J."/>
            <person name="Sialana F."/>
            <person name="Bilban M."/>
            <person name="Lubec G."/>
        </authorList>
    </citation>
    <scope>NUCLEOTIDE SEQUENCE</scope>
    <source>
        <tissue evidence="1">Skin</tissue>
    </source>
</reference>
<accession>A0A0B6YFJ6</accession>
<protein>
    <submittedName>
        <fullName evidence="1">Uncharacterized protein</fullName>
    </submittedName>
</protein>
<dbReference type="AlphaFoldDB" id="A0A0B6YFJ6"/>
<feature type="non-terminal residue" evidence="1">
    <location>
        <position position="1"/>
    </location>
</feature>
<organism evidence="1">
    <name type="scientific">Arion vulgaris</name>
    <dbReference type="NCBI Taxonomy" id="1028688"/>
    <lineage>
        <taxon>Eukaryota</taxon>
        <taxon>Metazoa</taxon>
        <taxon>Spiralia</taxon>
        <taxon>Lophotrochozoa</taxon>
        <taxon>Mollusca</taxon>
        <taxon>Gastropoda</taxon>
        <taxon>Heterobranchia</taxon>
        <taxon>Euthyneura</taxon>
        <taxon>Panpulmonata</taxon>
        <taxon>Eupulmonata</taxon>
        <taxon>Stylommatophora</taxon>
        <taxon>Helicina</taxon>
        <taxon>Arionoidea</taxon>
        <taxon>Arionidae</taxon>
        <taxon>Arion</taxon>
    </lineage>
</organism>
<gene>
    <name evidence="1" type="primary">ORF22501</name>
</gene>